<dbReference type="AlphaFoldDB" id="A0A8J5MJT7"/>
<comment type="caution">
    <text evidence="2">The sequence shown here is derived from an EMBL/GenBank/DDBJ whole genome shotgun (WGS) entry which is preliminary data.</text>
</comment>
<sequence>MTLQMRASSLVVVVVLTAVAVEDVKPEELSKVLVVPEVSEVKSPAGNSTDRDRFIFGQYSTTTYTNVVMVTSTVFFSCLSGTSAAVCTGRRRKKDLRRFMSIDELPEYDKRSFDLESSHDEDANHEDKQVAYENPESASAQTDTKLFFQVWTTTRTTTTVTLLFTDTNTTIRLSYFCQVGQQQLPTFNSVAAEAVNEKMPEHGVESSDITAKHSPVDEKGEKFFLGGVSTATYTDVVMVTSTVFFSCLSGTSAAVCDGRRRKRSLRSFVKLEEDESSSPLASSQDEDLIGEDLSQAEEENKSSKDEERILGFNIWTTSRITSTVTMLYTDTNTTIRLSYFCQAGQQQLPTFNCVGAK</sequence>
<keyword evidence="3" id="KW-1185">Reference proteome</keyword>
<protein>
    <submittedName>
        <fullName evidence="2">Uncharacterized protein</fullName>
    </submittedName>
</protein>
<dbReference type="EMBL" id="JAHLQT010046276">
    <property type="protein sequence ID" value="KAG7153830.1"/>
    <property type="molecule type" value="Genomic_DNA"/>
</dbReference>
<feature type="signal peptide" evidence="1">
    <location>
        <begin position="1"/>
        <end position="26"/>
    </location>
</feature>
<name>A0A8J5MJT7_HOMAM</name>
<evidence type="ECO:0000256" key="1">
    <source>
        <dbReference type="SAM" id="SignalP"/>
    </source>
</evidence>
<gene>
    <name evidence="2" type="ORF">Hamer_G017640</name>
</gene>
<evidence type="ECO:0000313" key="3">
    <source>
        <dbReference type="Proteomes" id="UP000747542"/>
    </source>
</evidence>
<proteinExistence type="predicted"/>
<evidence type="ECO:0000313" key="2">
    <source>
        <dbReference type="EMBL" id="KAG7153830.1"/>
    </source>
</evidence>
<reference evidence="2" key="1">
    <citation type="journal article" date="2021" name="Sci. Adv.">
        <title>The American lobster genome reveals insights on longevity, neural, and immune adaptations.</title>
        <authorList>
            <person name="Polinski J.M."/>
            <person name="Zimin A.V."/>
            <person name="Clark K.F."/>
            <person name="Kohn A.B."/>
            <person name="Sadowski N."/>
            <person name="Timp W."/>
            <person name="Ptitsyn A."/>
            <person name="Khanna P."/>
            <person name="Romanova D.Y."/>
            <person name="Williams P."/>
            <person name="Greenwood S.J."/>
            <person name="Moroz L.L."/>
            <person name="Walt D.R."/>
            <person name="Bodnar A.G."/>
        </authorList>
    </citation>
    <scope>NUCLEOTIDE SEQUENCE</scope>
    <source>
        <strain evidence="2">GMGI-L3</strain>
    </source>
</reference>
<dbReference type="Proteomes" id="UP000747542">
    <property type="component" value="Unassembled WGS sequence"/>
</dbReference>
<accession>A0A8J5MJT7</accession>
<feature type="chain" id="PRO_5035307745" evidence="1">
    <location>
        <begin position="27"/>
        <end position="357"/>
    </location>
</feature>
<keyword evidence="1" id="KW-0732">Signal</keyword>
<organism evidence="2 3">
    <name type="scientific">Homarus americanus</name>
    <name type="common">American lobster</name>
    <dbReference type="NCBI Taxonomy" id="6706"/>
    <lineage>
        <taxon>Eukaryota</taxon>
        <taxon>Metazoa</taxon>
        <taxon>Ecdysozoa</taxon>
        <taxon>Arthropoda</taxon>
        <taxon>Crustacea</taxon>
        <taxon>Multicrustacea</taxon>
        <taxon>Malacostraca</taxon>
        <taxon>Eumalacostraca</taxon>
        <taxon>Eucarida</taxon>
        <taxon>Decapoda</taxon>
        <taxon>Pleocyemata</taxon>
        <taxon>Astacidea</taxon>
        <taxon>Nephropoidea</taxon>
        <taxon>Nephropidae</taxon>
        <taxon>Homarus</taxon>
    </lineage>
</organism>